<feature type="transmembrane region" description="Helical" evidence="6">
    <location>
        <begin position="109"/>
        <end position="134"/>
    </location>
</feature>
<comment type="subcellular location">
    <subcellularLocation>
        <location evidence="1">Cell membrane</location>
        <topology evidence="1">Multi-pass membrane protein</topology>
    </subcellularLocation>
</comment>
<dbReference type="AlphaFoldDB" id="A0A1G8WJ55"/>
<feature type="transmembrane region" description="Helical" evidence="6">
    <location>
        <begin position="297"/>
        <end position="319"/>
    </location>
</feature>
<feature type="transmembrane region" description="Helical" evidence="6">
    <location>
        <begin position="331"/>
        <end position="350"/>
    </location>
</feature>
<keyword evidence="8" id="KW-1185">Reference proteome</keyword>
<dbReference type="STRING" id="1075417.SAMN05421823_10184"/>
<proteinExistence type="predicted"/>
<evidence type="ECO:0000256" key="4">
    <source>
        <dbReference type="ARBA" id="ARBA00022989"/>
    </source>
</evidence>
<dbReference type="GO" id="GO:0005886">
    <property type="term" value="C:plasma membrane"/>
    <property type="evidence" value="ECO:0007669"/>
    <property type="project" value="UniProtKB-SubCell"/>
</dbReference>
<evidence type="ECO:0000256" key="1">
    <source>
        <dbReference type="ARBA" id="ARBA00004651"/>
    </source>
</evidence>
<evidence type="ECO:0000313" key="7">
    <source>
        <dbReference type="EMBL" id="SDJ77590.1"/>
    </source>
</evidence>
<dbReference type="PANTHER" id="PTHR30250:SF11">
    <property type="entry name" value="O-ANTIGEN TRANSPORTER-RELATED"/>
    <property type="match status" value="1"/>
</dbReference>
<dbReference type="Pfam" id="PF01943">
    <property type="entry name" value="Polysacc_synt"/>
    <property type="match status" value="1"/>
</dbReference>
<evidence type="ECO:0000256" key="6">
    <source>
        <dbReference type="SAM" id="Phobius"/>
    </source>
</evidence>
<reference evidence="7 8" key="1">
    <citation type="submission" date="2016-10" db="EMBL/GenBank/DDBJ databases">
        <authorList>
            <person name="de Groot N.N."/>
        </authorList>
    </citation>
    <scope>NUCLEOTIDE SEQUENCE [LARGE SCALE GENOMIC DNA]</scope>
    <source>
        <strain evidence="7 8">DSM 25186</strain>
    </source>
</reference>
<dbReference type="OrthoDB" id="925916at2"/>
<feature type="transmembrane region" description="Helical" evidence="6">
    <location>
        <begin position="140"/>
        <end position="161"/>
    </location>
</feature>
<evidence type="ECO:0000256" key="3">
    <source>
        <dbReference type="ARBA" id="ARBA00022692"/>
    </source>
</evidence>
<feature type="transmembrane region" description="Helical" evidence="6">
    <location>
        <begin position="182"/>
        <end position="202"/>
    </location>
</feature>
<name>A0A1G8WJ55_9BACT</name>
<evidence type="ECO:0000256" key="2">
    <source>
        <dbReference type="ARBA" id="ARBA00022475"/>
    </source>
</evidence>
<feature type="transmembrane region" description="Helical" evidence="6">
    <location>
        <begin position="6"/>
        <end position="27"/>
    </location>
</feature>
<evidence type="ECO:0000313" key="8">
    <source>
        <dbReference type="Proteomes" id="UP000198510"/>
    </source>
</evidence>
<protein>
    <submittedName>
        <fullName evidence="7">Membrane protein involved in the export of O-antigen and teichoic acid</fullName>
    </submittedName>
</protein>
<feature type="transmembrane region" description="Helical" evidence="6">
    <location>
        <begin position="413"/>
        <end position="436"/>
    </location>
</feature>
<feature type="transmembrane region" description="Helical" evidence="6">
    <location>
        <begin position="356"/>
        <end position="377"/>
    </location>
</feature>
<feature type="transmembrane region" description="Helical" evidence="6">
    <location>
        <begin position="389"/>
        <end position="407"/>
    </location>
</feature>
<dbReference type="InterPro" id="IPR002797">
    <property type="entry name" value="Polysacc_synth"/>
</dbReference>
<feature type="transmembrane region" description="Helical" evidence="6">
    <location>
        <begin position="257"/>
        <end position="277"/>
    </location>
</feature>
<keyword evidence="5 6" id="KW-0472">Membrane</keyword>
<feature type="transmembrane region" description="Helical" evidence="6">
    <location>
        <begin position="77"/>
        <end position="97"/>
    </location>
</feature>
<keyword evidence="2" id="KW-1003">Cell membrane</keyword>
<keyword evidence="3 6" id="KW-0812">Transmembrane</keyword>
<feature type="transmembrane region" description="Helical" evidence="6">
    <location>
        <begin position="50"/>
        <end position="71"/>
    </location>
</feature>
<accession>A0A1G8WJ55</accession>
<dbReference type="PANTHER" id="PTHR30250">
    <property type="entry name" value="PST FAMILY PREDICTED COLANIC ACID TRANSPORTER"/>
    <property type="match status" value="1"/>
</dbReference>
<keyword evidence="4 6" id="KW-1133">Transmembrane helix</keyword>
<evidence type="ECO:0000256" key="5">
    <source>
        <dbReference type="ARBA" id="ARBA00023136"/>
    </source>
</evidence>
<dbReference type="EMBL" id="FNFO01000001">
    <property type="protein sequence ID" value="SDJ77590.1"/>
    <property type="molecule type" value="Genomic_DNA"/>
</dbReference>
<gene>
    <name evidence="7" type="ORF">SAMN05421823_10184</name>
</gene>
<dbReference type="InterPro" id="IPR050833">
    <property type="entry name" value="Poly_Biosynth_Transport"/>
</dbReference>
<feature type="transmembrane region" description="Helical" evidence="6">
    <location>
        <begin position="222"/>
        <end position="245"/>
    </location>
</feature>
<organism evidence="7 8">
    <name type="scientific">Catalinimonas alkaloidigena</name>
    <dbReference type="NCBI Taxonomy" id="1075417"/>
    <lineage>
        <taxon>Bacteria</taxon>
        <taxon>Pseudomonadati</taxon>
        <taxon>Bacteroidota</taxon>
        <taxon>Cytophagia</taxon>
        <taxon>Cytophagales</taxon>
        <taxon>Catalimonadaceae</taxon>
        <taxon>Catalinimonas</taxon>
    </lineage>
</organism>
<dbReference type="Proteomes" id="UP000198510">
    <property type="component" value="Unassembled WGS sequence"/>
</dbReference>
<sequence length="446" mass="49683">MGHEAFGLYAALYSLGLMLLSFSDLGLTQHITKSLAHDEHTVQAIFDQGFTLKAILTVLYPLLVVGIGVALGYGPDALGWLLLLTVAQGFIQLLNFLRAYLQARQQFNVDAVASIADRMALLVVVSGFLFVQAITLERFIYIRLVSAVLAFAVFFAIIGRMQGRAGARRLRFRWNTEAARTMLRHSLPFAIYTLLLTINTRTDQVMLERLAGDAQAGLYAGAFRWVDASMMFLWTVMPIFFAKYVYHRHEPDEQQHLFTAGHVIGALPMWFVFLFSLFHGELFFVLFDQSSAAEIDLMTSCLQVLLSTAMLQGVFANYSTLLAATGYERHVSWLFLVGVVINVVLNFLFIPRYGALAAAWASVVSLVAICLGYMWLVHRYLPQRPPYGVLGKLTLSGGVSYGVFWLTESLTAWPWFLTSTLAGVALLGSAWGLGLFRRLDTVVRSS</sequence>